<feature type="compositionally biased region" description="Polar residues" evidence="1">
    <location>
        <begin position="905"/>
        <end position="917"/>
    </location>
</feature>
<feature type="compositionally biased region" description="Low complexity" evidence="1">
    <location>
        <begin position="456"/>
        <end position="470"/>
    </location>
</feature>
<feature type="compositionally biased region" description="Polar residues" evidence="1">
    <location>
        <begin position="701"/>
        <end position="718"/>
    </location>
</feature>
<feature type="region of interest" description="Disordered" evidence="1">
    <location>
        <begin position="312"/>
        <end position="518"/>
    </location>
</feature>
<accession>A0AAV1GQ00</accession>
<sequence>MPSSGDETICPKFQPNIFDPSRCHDCLRQRHLHAGAGEETAPQQKTTEDTRPGVKIGIENGTGSGKGALLTPIQSQAEERDTSSKEDSDGLSVVSSYCGVNGGRVGYEESSLCILSPDCELYICDGDDDDSTDSCRDQSNYQEFSDSISAEDEYLPICRRPSKLAMTRLDPRPHRANHRAWMDEAQSRDSFTRQSGLKEEKRESGYFSLGRASGAHLLRDNSPSAPFRHFERGHPIFNTRNVEPKDAIPFRNPNLGVASERQGIEAFNEDLPVEILPPDPYEIAVEVEAQVGPRSPSPTPFKIAESLASTGRKGFNRSYGQGNPSSQQSGRYDPSRSSSPSRGNSPFRRSESTTSLSSRNFDGGGWSRGMEPASRNPSQGTHGRRLESGTLPRNFKSLASSVKPQPSSVSDFRSALRKTEARGTLSGRSQDSRSSSPSRRDHNSSSQMSLRKNEITTSPGRGRNSRTSSPSRRHSTSPCDSPPRRNYSSLSQSPLRRSESTFSLSSRGHSGRCGSPIREGYDIESQALLRNLAARNGINDQEEEYESTNKAALRQGYDRSPPVLRKTESSPVFASQGREGRSSSPGRRGYETPQYQLRKTDTRGSLHAGNNERRNASPLRRSYEAPSLRNSEIKTSTRDLDSHNSLPSRTKYDSVDQRSLRKIETSTSHNSKTHNSRNSSPLRKGNSDPPGYSILRHAMNGESNHSSQRTNTYQNSKPAPSHSPSSWRESSRSHRSSSLSRATSTARQTSSGTRVSIALDTPRRSCSSSRSGTGRHSPEDHSPSRNNKKPSHHVRSPSPQIQIQRYTSSQSSMESSESGQLSVGSTGRTREEYVMMADVPKVKMIHQREEPGHFGRTQNQQPSRKQELFKPASHSLSKHPSREWDDTGETERDWHYSGSGYLSRAHSSTSLQRSGSPTADEGSSWKGNHHRLEQMQMTERFGPEEKRGVRHQST</sequence>
<feature type="compositionally biased region" description="Basic and acidic residues" evidence="1">
    <location>
        <begin position="650"/>
        <end position="664"/>
    </location>
</feature>
<feature type="compositionally biased region" description="Basic and acidic residues" evidence="1">
    <location>
        <begin position="598"/>
        <end position="615"/>
    </location>
</feature>
<proteinExistence type="predicted"/>
<evidence type="ECO:0000313" key="3">
    <source>
        <dbReference type="Proteomes" id="UP001178508"/>
    </source>
</evidence>
<feature type="compositionally biased region" description="Polar residues" evidence="1">
    <location>
        <begin position="797"/>
        <end position="807"/>
    </location>
</feature>
<feature type="compositionally biased region" description="Polar residues" evidence="1">
    <location>
        <begin position="397"/>
        <end position="411"/>
    </location>
</feature>
<feature type="region of interest" description="Disordered" evidence="1">
    <location>
        <begin position="34"/>
        <end position="69"/>
    </location>
</feature>
<feature type="region of interest" description="Disordered" evidence="1">
    <location>
        <begin position="541"/>
        <end position="829"/>
    </location>
</feature>
<feature type="compositionally biased region" description="Basic and acidic residues" evidence="1">
    <location>
        <begin position="880"/>
        <end position="895"/>
    </location>
</feature>
<dbReference type="EMBL" id="OY660879">
    <property type="protein sequence ID" value="CAJ1075800.1"/>
    <property type="molecule type" value="Genomic_DNA"/>
</dbReference>
<feature type="compositionally biased region" description="Low complexity" evidence="1">
    <location>
        <begin position="736"/>
        <end position="754"/>
    </location>
</feature>
<feature type="compositionally biased region" description="Low complexity" evidence="1">
    <location>
        <begin position="764"/>
        <end position="775"/>
    </location>
</feature>
<gene>
    <name evidence="2" type="ORF">XNOV1_A037537</name>
</gene>
<dbReference type="Proteomes" id="UP001178508">
    <property type="component" value="Chromosome 16"/>
</dbReference>
<feature type="compositionally biased region" description="Polar residues" evidence="1">
    <location>
        <begin position="486"/>
        <end position="508"/>
    </location>
</feature>
<feature type="compositionally biased region" description="Low complexity" evidence="1">
    <location>
        <begin position="808"/>
        <end position="822"/>
    </location>
</feature>
<feature type="compositionally biased region" description="Low complexity" evidence="1">
    <location>
        <begin position="426"/>
        <end position="437"/>
    </location>
</feature>
<feature type="compositionally biased region" description="Basic residues" evidence="1">
    <location>
        <begin position="786"/>
        <end position="795"/>
    </location>
</feature>
<dbReference type="AlphaFoldDB" id="A0AAV1GQ00"/>
<protein>
    <submittedName>
        <fullName evidence="2">Serine/arginine repetitive matrix protein 2</fullName>
    </submittedName>
</protein>
<feature type="compositionally biased region" description="Low complexity" evidence="1">
    <location>
        <begin position="329"/>
        <end position="359"/>
    </location>
</feature>
<evidence type="ECO:0000313" key="2">
    <source>
        <dbReference type="EMBL" id="CAJ1075800.1"/>
    </source>
</evidence>
<evidence type="ECO:0000256" key="1">
    <source>
        <dbReference type="SAM" id="MobiDB-lite"/>
    </source>
</evidence>
<name>A0AAV1GQ00_XYRNO</name>
<organism evidence="2 3">
    <name type="scientific">Xyrichtys novacula</name>
    <name type="common">Pearly razorfish</name>
    <name type="synonym">Hemipteronotus novacula</name>
    <dbReference type="NCBI Taxonomy" id="13765"/>
    <lineage>
        <taxon>Eukaryota</taxon>
        <taxon>Metazoa</taxon>
        <taxon>Chordata</taxon>
        <taxon>Craniata</taxon>
        <taxon>Vertebrata</taxon>
        <taxon>Euteleostomi</taxon>
        <taxon>Actinopterygii</taxon>
        <taxon>Neopterygii</taxon>
        <taxon>Teleostei</taxon>
        <taxon>Neoteleostei</taxon>
        <taxon>Acanthomorphata</taxon>
        <taxon>Eupercaria</taxon>
        <taxon>Labriformes</taxon>
        <taxon>Labridae</taxon>
        <taxon>Xyrichtys</taxon>
    </lineage>
</organism>
<feature type="region of interest" description="Disordered" evidence="1">
    <location>
        <begin position="852"/>
        <end position="954"/>
    </location>
</feature>
<reference evidence="2" key="1">
    <citation type="submission" date="2023-08" db="EMBL/GenBank/DDBJ databases">
        <authorList>
            <person name="Alioto T."/>
            <person name="Alioto T."/>
            <person name="Gomez Garrido J."/>
        </authorList>
    </citation>
    <scope>NUCLEOTIDE SEQUENCE</scope>
</reference>
<feature type="compositionally biased region" description="Basic and acidic residues" evidence="1">
    <location>
        <begin position="631"/>
        <end position="642"/>
    </location>
</feature>
<feature type="compositionally biased region" description="Polar residues" evidence="1">
    <location>
        <begin position="318"/>
        <end position="328"/>
    </location>
</feature>
<keyword evidence="3" id="KW-1185">Reference proteome</keyword>